<keyword evidence="5" id="KW-0325">Glycoprotein</keyword>
<dbReference type="GO" id="GO:0009897">
    <property type="term" value="C:external side of plasma membrane"/>
    <property type="evidence" value="ECO:0007669"/>
    <property type="project" value="TreeGrafter"/>
</dbReference>
<accession>A0A9X0D0W8</accession>
<dbReference type="SMART" id="SM00060">
    <property type="entry name" value="FN3"/>
    <property type="match status" value="2"/>
</dbReference>
<dbReference type="Pfam" id="PF00041">
    <property type="entry name" value="fn3"/>
    <property type="match status" value="2"/>
</dbReference>
<dbReference type="SUPFAM" id="SSF49265">
    <property type="entry name" value="Fibronectin type III"/>
    <property type="match status" value="1"/>
</dbReference>
<sequence>MYFPTSFPLNVKGFLDSSEKIIVTWEPVPAEHHHGIILGYHVMYGAQNSKLQQMTVNAYNLSAALQNLEKYMLYVIAVTAFTSVGQGPPSPAIVVRSQESVPSLAPPIVMAHGTTYSSLMVTWKAIPEDNARGIIKGYIVRILENVQDFNGCNSDLTRMIQGLEKSKVYKIAVAGYTSKGHGNFSEDVIAVTNIDDCRALGMEDYNISNLQITASSEFDSAHAPSNARLNFNPASINIAGSWSAAGSDVEHPWLQVDFQEKVTVTKVATQGRLLDVNRGSLSSYYQWVESFSLN</sequence>
<dbReference type="Pfam" id="PF00754">
    <property type="entry name" value="F5_F8_type_C"/>
    <property type="match status" value="1"/>
</dbReference>
<evidence type="ECO:0000256" key="4">
    <source>
        <dbReference type="ARBA" id="ARBA00023170"/>
    </source>
</evidence>
<dbReference type="PROSITE" id="PS01285">
    <property type="entry name" value="FA58C_1"/>
    <property type="match status" value="1"/>
</dbReference>
<keyword evidence="9" id="KW-1185">Reference proteome</keyword>
<gene>
    <name evidence="8" type="ORF">OS493_033025</name>
</gene>
<dbReference type="SUPFAM" id="SSF49785">
    <property type="entry name" value="Galactose-binding domain-like"/>
    <property type="match status" value="1"/>
</dbReference>
<dbReference type="Gene3D" id="2.60.120.260">
    <property type="entry name" value="Galactose-binding domain-like"/>
    <property type="match status" value="1"/>
</dbReference>
<dbReference type="InterPro" id="IPR000421">
    <property type="entry name" value="FA58C"/>
</dbReference>
<dbReference type="InterPro" id="IPR008979">
    <property type="entry name" value="Galactose-bd-like_sf"/>
</dbReference>
<evidence type="ECO:0000259" key="6">
    <source>
        <dbReference type="PROSITE" id="PS50022"/>
    </source>
</evidence>
<proteinExistence type="predicted"/>
<reference evidence="8" key="1">
    <citation type="submission" date="2023-01" db="EMBL/GenBank/DDBJ databases">
        <title>Genome assembly of the deep-sea coral Lophelia pertusa.</title>
        <authorList>
            <person name="Herrera S."/>
            <person name="Cordes E."/>
        </authorList>
    </citation>
    <scope>NUCLEOTIDE SEQUENCE</scope>
    <source>
        <strain evidence="8">USNM1676648</strain>
        <tissue evidence="8">Polyp</tissue>
    </source>
</reference>
<dbReference type="AlphaFoldDB" id="A0A9X0D0W8"/>
<evidence type="ECO:0000256" key="2">
    <source>
        <dbReference type="ARBA" id="ARBA00022737"/>
    </source>
</evidence>
<keyword evidence="2" id="KW-0677">Repeat</keyword>
<name>A0A9X0D0W8_9CNID</name>
<organism evidence="8 9">
    <name type="scientific">Desmophyllum pertusum</name>
    <dbReference type="NCBI Taxonomy" id="174260"/>
    <lineage>
        <taxon>Eukaryota</taxon>
        <taxon>Metazoa</taxon>
        <taxon>Cnidaria</taxon>
        <taxon>Anthozoa</taxon>
        <taxon>Hexacorallia</taxon>
        <taxon>Scleractinia</taxon>
        <taxon>Caryophylliina</taxon>
        <taxon>Caryophylliidae</taxon>
        <taxon>Desmophyllum</taxon>
    </lineage>
</organism>
<dbReference type="InterPro" id="IPR050379">
    <property type="entry name" value="Type-I_Cytokine_Rcpt"/>
</dbReference>
<evidence type="ECO:0000313" key="8">
    <source>
        <dbReference type="EMBL" id="KAJ7382740.1"/>
    </source>
</evidence>
<dbReference type="Gene3D" id="2.60.40.10">
    <property type="entry name" value="Immunoglobulins"/>
    <property type="match status" value="2"/>
</dbReference>
<feature type="domain" description="Fibronectin type-III" evidence="7">
    <location>
        <begin position="7"/>
        <end position="100"/>
    </location>
</feature>
<dbReference type="FunFam" id="2.60.40.10:FF:000028">
    <property type="entry name" value="Neuronal cell adhesion molecule"/>
    <property type="match status" value="2"/>
</dbReference>
<feature type="domain" description="Fibronectin type-III" evidence="7">
    <location>
        <begin position="105"/>
        <end position="195"/>
    </location>
</feature>
<dbReference type="EMBL" id="MU825915">
    <property type="protein sequence ID" value="KAJ7382740.1"/>
    <property type="molecule type" value="Genomic_DNA"/>
</dbReference>
<dbReference type="InterPro" id="IPR003961">
    <property type="entry name" value="FN3_dom"/>
</dbReference>
<dbReference type="InterPro" id="IPR036116">
    <property type="entry name" value="FN3_sf"/>
</dbReference>
<dbReference type="GO" id="GO:0004896">
    <property type="term" value="F:cytokine receptor activity"/>
    <property type="evidence" value="ECO:0007669"/>
    <property type="project" value="TreeGrafter"/>
</dbReference>
<dbReference type="PROSITE" id="PS50853">
    <property type="entry name" value="FN3"/>
    <property type="match status" value="2"/>
</dbReference>
<keyword evidence="1" id="KW-0732">Signal</keyword>
<dbReference type="PANTHER" id="PTHR23036">
    <property type="entry name" value="CYTOKINE RECEPTOR"/>
    <property type="match status" value="1"/>
</dbReference>
<dbReference type="PANTHER" id="PTHR23036:SF151">
    <property type="entry name" value="FIBRONECTIN TYPE-III DOMAIN-CONTAINING PROTEIN"/>
    <property type="match status" value="1"/>
</dbReference>
<dbReference type="PROSITE" id="PS50022">
    <property type="entry name" value="FA58C_3"/>
    <property type="match status" value="1"/>
</dbReference>
<dbReference type="InterPro" id="IPR013783">
    <property type="entry name" value="Ig-like_fold"/>
</dbReference>
<evidence type="ECO:0000256" key="1">
    <source>
        <dbReference type="ARBA" id="ARBA00022729"/>
    </source>
</evidence>
<keyword evidence="4" id="KW-0675">Receptor</keyword>
<keyword evidence="3" id="KW-1015">Disulfide bond</keyword>
<feature type="domain" description="F5/8 type C" evidence="6">
    <location>
        <begin position="197"/>
        <end position="294"/>
    </location>
</feature>
<evidence type="ECO:0000313" key="9">
    <source>
        <dbReference type="Proteomes" id="UP001163046"/>
    </source>
</evidence>
<evidence type="ECO:0000256" key="5">
    <source>
        <dbReference type="ARBA" id="ARBA00023180"/>
    </source>
</evidence>
<comment type="caution">
    <text evidence="8">The sequence shown here is derived from an EMBL/GenBank/DDBJ whole genome shotgun (WGS) entry which is preliminary data.</text>
</comment>
<dbReference type="OrthoDB" id="6071166at2759"/>
<dbReference type="Proteomes" id="UP001163046">
    <property type="component" value="Unassembled WGS sequence"/>
</dbReference>
<protein>
    <submittedName>
        <fullName evidence="8">Uncharacterized protein</fullName>
    </submittedName>
</protein>
<dbReference type="CDD" id="cd00063">
    <property type="entry name" value="FN3"/>
    <property type="match status" value="2"/>
</dbReference>
<evidence type="ECO:0000256" key="3">
    <source>
        <dbReference type="ARBA" id="ARBA00023157"/>
    </source>
</evidence>
<dbReference type="GO" id="GO:0019955">
    <property type="term" value="F:cytokine binding"/>
    <property type="evidence" value="ECO:0007669"/>
    <property type="project" value="TreeGrafter"/>
</dbReference>
<evidence type="ECO:0000259" key="7">
    <source>
        <dbReference type="PROSITE" id="PS50853"/>
    </source>
</evidence>
<dbReference type="GO" id="GO:0043235">
    <property type="term" value="C:receptor complex"/>
    <property type="evidence" value="ECO:0007669"/>
    <property type="project" value="TreeGrafter"/>
</dbReference>